<evidence type="ECO:0000256" key="3">
    <source>
        <dbReference type="ARBA" id="ARBA00022692"/>
    </source>
</evidence>
<evidence type="ECO:0000256" key="4">
    <source>
        <dbReference type="ARBA" id="ARBA00022989"/>
    </source>
</evidence>
<keyword evidence="8" id="KW-1185">Reference proteome</keyword>
<comment type="subcellular location">
    <subcellularLocation>
        <location evidence="1">Cell membrane</location>
        <topology evidence="1">Multi-pass membrane protein</topology>
    </subcellularLocation>
</comment>
<dbReference type="AlphaFoldDB" id="A0A6J5H0T9"/>
<evidence type="ECO:0000256" key="5">
    <source>
        <dbReference type="ARBA" id="ARBA00023136"/>
    </source>
</evidence>
<dbReference type="Proteomes" id="UP000494252">
    <property type="component" value="Unassembled WGS sequence"/>
</dbReference>
<dbReference type="EMBL" id="CADIKI010000037">
    <property type="protein sequence ID" value="CAB3810508.1"/>
    <property type="molecule type" value="Genomic_DNA"/>
</dbReference>
<accession>A0A6J5H0T9</accession>
<dbReference type="InterPro" id="IPR033480">
    <property type="entry name" value="sCache_2"/>
</dbReference>
<protein>
    <recommendedName>
        <fullName evidence="6">Single Cache domain-containing protein</fullName>
    </recommendedName>
</protein>
<feature type="domain" description="Single Cache" evidence="6">
    <location>
        <begin position="4"/>
        <end position="55"/>
    </location>
</feature>
<keyword evidence="3" id="KW-0812">Transmembrane</keyword>
<evidence type="ECO:0000313" key="8">
    <source>
        <dbReference type="Proteomes" id="UP000494252"/>
    </source>
</evidence>
<sequence length="81" mass="9013">MLTNILMHAFMPKMENKSARDVHDKNGVYMWADGVRLAQAEGRGFLTYVWPKPGVPGRCTEVIVRGGIQAVGLDLAYGRLH</sequence>
<keyword evidence="5" id="KW-0472">Membrane</keyword>
<evidence type="ECO:0000259" key="6">
    <source>
        <dbReference type="Pfam" id="PF17200"/>
    </source>
</evidence>
<dbReference type="Pfam" id="PF17200">
    <property type="entry name" value="sCache_2"/>
    <property type="match status" value="1"/>
</dbReference>
<evidence type="ECO:0000256" key="1">
    <source>
        <dbReference type="ARBA" id="ARBA00004651"/>
    </source>
</evidence>
<evidence type="ECO:0000313" key="7">
    <source>
        <dbReference type="EMBL" id="CAB3810508.1"/>
    </source>
</evidence>
<dbReference type="Gene3D" id="3.30.450.20">
    <property type="entry name" value="PAS domain"/>
    <property type="match status" value="1"/>
</dbReference>
<proteinExistence type="predicted"/>
<name>A0A6J5H0T9_9BURK</name>
<reference evidence="7 8" key="1">
    <citation type="submission" date="2020-04" db="EMBL/GenBank/DDBJ databases">
        <authorList>
            <person name="De Canck E."/>
        </authorList>
    </citation>
    <scope>NUCLEOTIDE SEQUENCE [LARGE SCALE GENOMIC DNA]</scope>
    <source>
        <strain evidence="7 8">LMG 27177</strain>
    </source>
</reference>
<organism evidence="7 8">
    <name type="scientific">Paraburkholderia fynbosensis</name>
    <dbReference type="NCBI Taxonomy" id="1200993"/>
    <lineage>
        <taxon>Bacteria</taxon>
        <taxon>Pseudomonadati</taxon>
        <taxon>Pseudomonadota</taxon>
        <taxon>Betaproteobacteria</taxon>
        <taxon>Burkholderiales</taxon>
        <taxon>Burkholderiaceae</taxon>
        <taxon>Paraburkholderia</taxon>
    </lineage>
</organism>
<keyword evidence="2" id="KW-1003">Cell membrane</keyword>
<keyword evidence="4" id="KW-1133">Transmembrane helix</keyword>
<gene>
    <name evidence="7" type="ORF">LMG27177_07251</name>
</gene>
<evidence type="ECO:0000256" key="2">
    <source>
        <dbReference type="ARBA" id="ARBA00022475"/>
    </source>
</evidence>